<evidence type="ECO:0000313" key="10">
    <source>
        <dbReference type="Proteomes" id="UP000317318"/>
    </source>
</evidence>
<evidence type="ECO:0000256" key="3">
    <source>
        <dbReference type="ARBA" id="ARBA00023274"/>
    </source>
</evidence>
<comment type="function">
    <text evidence="5">This is 1 of the proteins that bind and probably mediate the attachment of the 5S RNA into the large ribosomal subunit, where it forms part of the central protuberance. In the 70S ribosome it contacts protein S13 of the 30S subunit (bridge B1b), connecting the 2 subunits; this bridge is implicated in subunit movement. Contacts the P site tRNA; the 5S rRNA and some of its associated proteins might help stabilize positioning of ribosome-bound tRNAs.</text>
</comment>
<evidence type="ECO:0000256" key="4">
    <source>
        <dbReference type="ARBA" id="ARBA00035245"/>
    </source>
</evidence>
<dbReference type="Pfam" id="PF00281">
    <property type="entry name" value="Ribosomal_L5"/>
    <property type="match status" value="1"/>
</dbReference>
<name>A0A517R0T0_9PLAN</name>
<dbReference type="InterPro" id="IPR022803">
    <property type="entry name" value="Ribosomal_uL5_dom_sf"/>
</dbReference>
<proteinExistence type="inferred from homology"/>
<dbReference type="GO" id="GO:1990904">
    <property type="term" value="C:ribonucleoprotein complex"/>
    <property type="evidence" value="ECO:0007669"/>
    <property type="project" value="UniProtKB-KW"/>
</dbReference>
<dbReference type="InterPro" id="IPR002132">
    <property type="entry name" value="Ribosomal_uL5"/>
</dbReference>
<dbReference type="PIRSF" id="PIRSF002161">
    <property type="entry name" value="Ribosomal_L5"/>
    <property type="match status" value="1"/>
</dbReference>
<dbReference type="OrthoDB" id="9806626at2"/>
<feature type="domain" description="Large ribosomal subunit protein uL5 C-terminal" evidence="8">
    <location>
        <begin position="85"/>
        <end position="176"/>
    </location>
</feature>
<dbReference type="Gene3D" id="3.30.1440.10">
    <property type="match status" value="1"/>
</dbReference>
<dbReference type="NCBIfam" id="NF000585">
    <property type="entry name" value="PRK00010.1"/>
    <property type="match status" value="1"/>
</dbReference>
<dbReference type="PANTHER" id="PTHR11994">
    <property type="entry name" value="60S RIBOSOMAL PROTEIN L11-RELATED"/>
    <property type="match status" value="1"/>
</dbReference>
<evidence type="ECO:0000313" key="9">
    <source>
        <dbReference type="EMBL" id="QDT37512.1"/>
    </source>
</evidence>
<dbReference type="InterPro" id="IPR020930">
    <property type="entry name" value="Ribosomal_uL5_bac-type"/>
</dbReference>
<keyword evidence="5" id="KW-0820">tRNA-binding</keyword>
<comment type="subunit">
    <text evidence="5">Part of the 50S ribosomal subunit; part of the 5S rRNA/L5/L18/L25 subcomplex. Contacts the 5S rRNA and the P site tRNA. Forms a bridge to the 30S subunit in the 70S ribosome.</text>
</comment>
<evidence type="ECO:0000256" key="2">
    <source>
        <dbReference type="ARBA" id="ARBA00022980"/>
    </source>
</evidence>
<evidence type="ECO:0000256" key="5">
    <source>
        <dbReference type="HAMAP-Rule" id="MF_01333"/>
    </source>
</evidence>
<dbReference type="AlphaFoldDB" id="A0A517R0T0"/>
<dbReference type="SUPFAM" id="SSF55282">
    <property type="entry name" value="RL5-like"/>
    <property type="match status" value="1"/>
</dbReference>
<organism evidence="9 10">
    <name type="scientific">Stratiformator vulcanicus</name>
    <dbReference type="NCBI Taxonomy" id="2527980"/>
    <lineage>
        <taxon>Bacteria</taxon>
        <taxon>Pseudomonadati</taxon>
        <taxon>Planctomycetota</taxon>
        <taxon>Planctomycetia</taxon>
        <taxon>Planctomycetales</taxon>
        <taxon>Planctomycetaceae</taxon>
        <taxon>Stratiformator</taxon>
    </lineage>
</organism>
<dbReference type="GO" id="GO:0005840">
    <property type="term" value="C:ribosome"/>
    <property type="evidence" value="ECO:0007669"/>
    <property type="project" value="UniProtKB-KW"/>
</dbReference>
<keyword evidence="10" id="KW-1185">Reference proteome</keyword>
<evidence type="ECO:0000259" key="7">
    <source>
        <dbReference type="Pfam" id="PF00281"/>
    </source>
</evidence>
<evidence type="ECO:0000256" key="1">
    <source>
        <dbReference type="ARBA" id="ARBA00008553"/>
    </source>
</evidence>
<dbReference type="FunFam" id="3.30.1440.10:FF:000001">
    <property type="entry name" value="50S ribosomal protein L5"/>
    <property type="match status" value="1"/>
</dbReference>
<dbReference type="GO" id="GO:0003735">
    <property type="term" value="F:structural constituent of ribosome"/>
    <property type="evidence" value="ECO:0007669"/>
    <property type="project" value="InterPro"/>
</dbReference>
<feature type="domain" description="Large ribosomal subunit protein uL5 N-terminal" evidence="7">
    <location>
        <begin position="24"/>
        <end position="80"/>
    </location>
</feature>
<dbReference type="InterPro" id="IPR031310">
    <property type="entry name" value="Ribosomal_uL5_N"/>
</dbReference>
<dbReference type="GO" id="GO:0019843">
    <property type="term" value="F:rRNA binding"/>
    <property type="evidence" value="ECO:0007669"/>
    <property type="project" value="UniProtKB-UniRule"/>
</dbReference>
<dbReference type="EMBL" id="CP036268">
    <property type="protein sequence ID" value="QDT37512.1"/>
    <property type="molecule type" value="Genomic_DNA"/>
</dbReference>
<dbReference type="KEGG" id="svp:Pan189_18920"/>
<keyword evidence="5" id="KW-0699">rRNA-binding</keyword>
<keyword evidence="5" id="KW-0694">RNA-binding</keyword>
<dbReference type="Proteomes" id="UP000317318">
    <property type="component" value="Chromosome"/>
</dbReference>
<evidence type="ECO:0000256" key="6">
    <source>
        <dbReference type="RuleBase" id="RU003930"/>
    </source>
</evidence>
<comment type="similarity">
    <text evidence="1 5 6">Belongs to the universal ribosomal protein uL5 family.</text>
</comment>
<keyword evidence="3 5" id="KW-0687">Ribonucleoprotein</keyword>
<accession>A0A517R0T0</accession>
<dbReference type="InterPro" id="IPR031309">
    <property type="entry name" value="Ribosomal_uL5_C"/>
</dbReference>
<dbReference type="HAMAP" id="MF_01333_B">
    <property type="entry name" value="Ribosomal_uL5_B"/>
    <property type="match status" value="1"/>
</dbReference>
<protein>
    <recommendedName>
        <fullName evidence="4 5">Large ribosomal subunit protein uL5</fullName>
    </recommendedName>
</protein>
<sequence length="186" mass="20963">MARLLEQYREKVVPQLKEELGKANLHAVPRVEKIIVSMGVGEGARDSKILDQCVESLTVITGQKAQRTRARKSIAAFKLREGTEVGCRVTLRRKRMYEFLDRLITLALPRVRDFRGLNSKAFDGSGNYSFGLTEQLVFPEIDPDKIPHVQGMNITIVTSAQNNEEGRALLRSLGLPLRTDDEKTKK</sequence>
<dbReference type="GO" id="GO:0000049">
    <property type="term" value="F:tRNA binding"/>
    <property type="evidence" value="ECO:0007669"/>
    <property type="project" value="UniProtKB-UniRule"/>
</dbReference>
<dbReference type="GO" id="GO:0006412">
    <property type="term" value="P:translation"/>
    <property type="evidence" value="ECO:0007669"/>
    <property type="project" value="UniProtKB-UniRule"/>
</dbReference>
<evidence type="ECO:0000259" key="8">
    <source>
        <dbReference type="Pfam" id="PF00673"/>
    </source>
</evidence>
<keyword evidence="2 5" id="KW-0689">Ribosomal protein</keyword>
<dbReference type="RefSeq" id="WP_145363621.1">
    <property type="nucleotide sequence ID" value="NZ_CP036268.1"/>
</dbReference>
<gene>
    <name evidence="5 9" type="primary">rplE</name>
    <name evidence="9" type="ORF">Pan189_18920</name>
</gene>
<dbReference type="Pfam" id="PF00673">
    <property type="entry name" value="Ribosomal_L5_C"/>
    <property type="match status" value="1"/>
</dbReference>
<reference evidence="9 10" key="1">
    <citation type="submission" date="2019-02" db="EMBL/GenBank/DDBJ databases">
        <title>Deep-cultivation of Planctomycetes and their phenomic and genomic characterization uncovers novel biology.</title>
        <authorList>
            <person name="Wiegand S."/>
            <person name="Jogler M."/>
            <person name="Boedeker C."/>
            <person name="Pinto D."/>
            <person name="Vollmers J."/>
            <person name="Rivas-Marin E."/>
            <person name="Kohn T."/>
            <person name="Peeters S.H."/>
            <person name="Heuer A."/>
            <person name="Rast P."/>
            <person name="Oberbeckmann S."/>
            <person name="Bunk B."/>
            <person name="Jeske O."/>
            <person name="Meyerdierks A."/>
            <person name="Storesund J.E."/>
            <person name="Kallscheuer N."/>
            <person name="Luecker S."/>
            <person name="Lage O.M."/>
            <person name="Pohl T."/>
            <person name="Merkel B.J."/>
            <person name="Hornburger P."/>
            <person name="Mueller R.-W."/>
            <person name="Bruemmer F."/>
            <person name="Labrenz M."/>
            <person name="Spormann A.M."/>
            <person name="Op den Camp H."/>
            <person name="Overmann J."/>
            <person name="Amann R."/>
            <person name="Jetten M.S.M."/>
            <person name="Mascher T."/>
            <person name="Medema M.H."/>
            <person name="Devos D.P."/>
            <person name="Kaster A.-K."/>
            <person name="Ovreas L."/>
            <person name="Rohde M."/>
            <person name="Galperin M.Y."/>
            <person name="Jogler C."/>
        </authorList>
    </citation>
    <scope>NUCLEOTIDE SEQUENCE [LARGE SCALE GENOMIC DNA]</scope>
    <source>
        <strain evidence="9 10">Pan189</strain>
    </source>
</reference>